<accession>A0A846MUL3</accession>
<evidence type="ECO:0000313" key="2">
    <source>
        <dbReference type="EMBL" id="NIK86891.1"/>
    </source>
</evidence>
<dbReference type="InterPro" id="IPR013217">
    <property type="entry name" value="Methyltransf_12"/>
</dbReference>
<keyword evidence="2" id="KW-0808">Transferase</keyword>
<dbReference type="AlphaFoldDB" id="A0A846MUL3"/>
<dbReference type="GO" id="GO:0032259">
    <property type="term" value="P:methylation"/>
    <property type="evidence" value="ECO:0007669"/>
    <property type="project" value="UniProtKB-KW"/>
</dbReference>
<sequence>MGGNLYDKYNARNPVAAYLMRGFLQSFDQLTAKVPVGAAVEVGCGEGELIRRLALRGWQTTGFDVSPDVIAIAKERAARAGATTTFFSADIHEVAVPPADLLLCCEVLEHVEQPGDALDKLSKAAPFALFSVPREPVWRVLNMLRGAYWSDWGNTPGHIQHWSATGFLDFLSSRYTVMEVRRPLPWTMALCRSRA</sequence>
<evidence type="ECO:0000259" key="1">
    <source>
        <dbReference type="Pfam" id="PF08242"/>
    </source>
</evidence>
<dbReference type="Pfam" id="PF08242">
    <property type="entry name" value="Methyltransf_12"/>
    <property type="match status" value="1"/>
</dbReference>
<reference evidence="2 3" key="1">
    <citation type="submission" date="2020-03" db="EMBL/GenBank/DDBJ databases">
        <title>Genomic Encyclopedia of Type Strains, Phase IV (KMG-IV): sequencing the most valuable type-strain genomes for metagenomic binning, comparative biology and taxonomic classification.</title>
        <authorList>
            <person name="Goeker M."/>
        </authorList>
    </citation>
    <scope>NUCLEOTIDE SEQUENCE [LARGE SCALE GENOMIC DNA]</scope>
    <source>
        <strain evidence="2 3">DSM 19867</strain>
    </source>
</reference>
<feature type="domain" description="Methyltransferase type 12" evidence="1">
    <location>
        <begin position="40"/>
        <end position="124"/>
    </location>
</feature>
<proteinExistence type="predicted"/>
<dbReference type="GO" id="GO:0008168">
    <property type="term" value="F:methyltransferase activity"/>
    <property type="evidence" value="ECO:0007669"/>
    <property type="project" value="UniProtKB-KW"/>
</dbReference>
<keyword evidence="3" id="KW-1185">Reference proteome</keyword>
<evidence type="ECO:0000313" key="3">
    <source>
        <dbReference type="Proteomes" id="UP000570514"/>
    </source>
</evidence>
<dbReference type="PANTHER" id="PTHR43861">
    <property type="entry name" value="TRANS-ACONITATE 2-METHYLTRANSFERASE-RELATED"/>
    <property type="match status" value="1"/>
</dbReference>
<comment type="caution">
    <text evidence="2">The sequence shown here is derived from an EMBL/GenBank/DDBJ whole genome shotgun (WGS) entry which is preliminary data.</text>
</comment>
<dbReference type="InterPro" id="IPR029063">
    <property type="entry name" value="SAM-dependent_MTases_sf"/>
</dbReference>
<dbReference type="Gene3D" id="3.40.50.150">
    <property type="entry name" value="Vaccinia Virus protein VP39"/>
    <property type="match status" value="1"/>
</dbReference>
<dbReference type="EMBL" id="JAASRM010000001">
    <property type="protein sequence ID" value="NIK86891.1"/>
    <property type="molecule type" value="Genomic_DNA"/>
</dbReference>
<gene>
    <name evidence="2" type="ORF">FHS83_000209</name>
</gene>
<name>A0A846MUL3_9PROT</name>
<dbReference type="SUPFAM" id="SSF53335">
    <property type="entry name" value="S-adenosyl-L-methionine-dependent methyltransferases"/>
    <property type="match status" value="1"/>
</dbReference>
<keyword evidence="2" id="KW-0489">Methyltransferase</keyword>
<organism evidence="2 3">
    <name type="scientific">Rhizomicrobium palustre</name>
    <dbReference type="NCBI Taxonomy" id="189966"/>
    <lineage>
        <taxon>Bacteria</taxon>
        <taxon>Pseudomonadati</taxon>
        <taxon>Pseudomonadota</taxon>
        <taxon>Alphaproteobacteria</taxon>
        <taxon>Micropepsales</taxon>
        <taxon>Micropepsaceae</taxon>
        <taxon>Rhizomicrobium</taxon>
    </lineage>
</organism>
<dbReference type="Proteomes" id="UP000570514">
    <property type="component" value="Unassembled WGS sequence"/>
</dbReference>
<dbReference type="CDD" id="cd02440">
    <property type="entry name" value="AdoMet_MTases"/>
    <property type="match status" value="1"/>
</dbReference>
<dbReference type="RefSeq" id="WP_167079995.1">
    <property type="nucleotide sequence ID" value="NZ_BAAADC010000001.1"/>
</dbReference>
<protein>
    <submittedName>
        <fullName evidence="2">SAM-dependent methyltransferase</fullName>
    </submittedName>
</protein>